<dbReference type="InterPro" id="IPR001309">
    <property type="entry name" value="Pept_C14_p20"/>
</dbReference>
<evidence type="ECO:0000256" key="1">
    <source>
        <dbReference type="SAM" id="SignalP"/>
    </source>
</evidence>
<evidence type="ECO:0000259" key="2">
    <source>
        <dbReference type="PROSITE" id="PS50208"/>
    </source>
</evidence>
<dbReference type="PROSITE" id="PS50208">
    <property type="entry name" value="CASPASE_P20"/>
    <property type="match status" value="1"/>
</dbReference>
<dbReference type="AlphaFoldDB" id="A0A7J7JDJ2"/>
<evidence type="ECO:0000313" key="4">
    <source>
        <dbReference type="Proteomes" id="UP000593567"/>
    </source>
</evidence>
<reference evidence="3" key="1">
    <citation type="submission" date="2020-06" db="EMBL/GenBank/DDBJ databases">
        <title>Draft genome of Bugula neritina, a colonial animal packing powerful symbionts and potential medicines.</title>
        <authorList>
            <person name="Rayko M."/>
        </authorList>
    </citation>
    <scope>NUCLEOTIDE SEQUENCE [LARGE SCALE GENOMIC DNA]</scope>
    <source>
        <strain evidence="3">Kwan_BN1</strain>
    </source>
</reference>
<evidence type="ECO:0000313" key="3">
    <source>
        <dbReference type="EMBL" id="KAF6024155.1"/>
    </source>
</evidence>
<gene>
    <name evidence="3" type="ORF">EB796_017550</name>
</gene>
<sequence length="177" mass="20453">MSKFHLFLIIVFLLQIYQMSDPIRGRAMIINNNKFYEDGKLINTRLGSEVDYKNLELLFKHLRYDLVKSQEKLSDLTAEVGNFYLFIDRVEFGDASTVPLLNPIPAAASAAQQPLTLKQLRQKEEEEMWGPFVDGPGLEALNLDDFFIMKAASESQLTVFCLYSKNIFPYFLYIIHQ</sequence>
<dbReference type="GO" id="GO:0004197">
    <property type="term" value="F:cysteine-type endopeptidase activity"/>
    <property type="evidence" value="ECO:0007669"/>
    <property type="project" value="InterPro"/>
</dbReference>
<dbReference type="InterPro" id="IPR029030">
    <property type="entry name" value="Caspase-like_dom_sf"/>
</dbReference>
<dbReference type="Proteomes" id="UP000593567">
    <property type="component" value="Unassembled WGS sequence"/>
</dbReference>
<dbReference type="Gene3D" id="3.40.50.1460">
    <property type="match status" value="1"/>
</dbReference>
<accession>A0A7J7JDJ2</accession>
<dbReference type="SUPFAM" id="SSF52129">
    <property type="entry name" value="Caspase-like"/>
    <property type="match status" value="1"/>
</dbReference>
<keyword evidence="1" id="KW-0732">Signal</keyword>
<keyword evidence="4" id="KW-1185">Reference proteome</keyword>
<comment type="caution">
    <text evidence="3">The sequence shown here is derived from an EMBL/GenBank/DDBJ whole genome shotgun (WGS) entry which is preliminary data.</text>
</comment>
<dbReference type="OrthoDB" id="6097640at2759"/>
<feature type="signal peptide" evidence="1">
    <location>
        <begin position="1"/>
        <end position="22"/>
    </location>
</feature>
<dbReference type="GO" id="GO:0006508">
    <property type="term" value="P:proteolysis"/>
    <property type="evidence" value="ECO:0007669"/>
    <property type="project" value="InterPro"/>
</dbReference>
<dbReference type="InterPro" id="IPR011600">
    <property type="entry name" value="Pept_C14_caspase"/>
</dbReference>
<dbReference type="EMBL" id="VXIV02002612">
    <property type="protein sequence ID" value="KAF6024155.1"/>
    <property type="molecule type" value="Genomic_DNA"/>
</dbReference>
<proteinExistence type="predicted"/>
<protein>
    <recommendedName>
        <fullName evidence="2">Caspase family p20 domain-containing protein</fullName>
    </recommendedName>
</protein>
<feature type="domain" description="Caspase family p20" evidence="2">
    <location>
        <begin position="23"/>
        <end position="67"/>
    </location>
</feature>
<dbReference type="Pfam" id="PF00656">
    <property type="entry name" value="Peptidase_C14"/>
    <property type="match status" value="1"/>
</dbReference>
<name>A0A7J7JDJ2_BUGNE</name>
<organism evidence="3 4">
    <name type="scientific">Bugula neritina</name>
    <name type="common">Brown bryozoan</name>
    <name type="synonym">Sertularia neritina</name>
    <dbReference type="NCBI Taxonomy" id="10212"/>
    <lineage>
        <taxon>Eukaryota</taxon>
        <taxon>Metazoa</taxon>
        <taxon>Spiralia</taxon>
        <taxon>Lophotrochozoa</taxon>
        <taxon>Bryozoa</taxon>
        <taxon>Gymnolaemata</taxon>
        <taxon>Cheilostomatida</taxon>
        <taxon>Flustrina</taxon>
        <taxon>Buguloidea</taxon>
        <taxon>Bugulidae</taxon>
        <taxon>Bugula</taxon>
    </lineage>
</organism>
<feature type="chain" id="PRO_5029706781" description="Caspase family p20 domain-containing protein" evidence="1">
    <location>
        <begin position="23"/>
        <end position="177"/>
    </location>
</feature>